<feature type="transmembrane region" description="Helical" evidence="8">
    <location>
        <begin position="22"/>
        <end position="42"/>
    </location>
</feature>
<dbReference type="GO" id="GO:0033214">
    <property type="term" value="P:siderophore-iron import into cell"/>
    <property type="evidence" value="ECO:0007669"/>
    <property type="project" value="TreeGrafter"/>
</dbReference>
<feature type="transmembrane region" description="Helical" evidence="8">
    <location>
        <begin position="195"/>
        <end position="217"/>
    </location>
</feature>
<keyword evidence="6 8" id="KW-1133">Transmembrane helix</keyword>
<comment type="similarity">
    <text evidence="2">Belongs to the binding-protein-dependent transport system permease family. FecCD subfamily.</text>
</comment>
<feature type="transmembrane region" description="Helical" evidence="8">
    <location>
        <begin position="307"/>
        <end position="327"/>
    </location>
</feature>
<dbReference type="Pfam" id="PF01032">
    <property type="entry name" value="FecCD"/>
    <property type="match status" value="1"/>
</dbReference>
<comment type="subcellular location">
    <subcellularLocation>
        <location evidence="1">Cell membrane</location>
        <topology evidence="1">Multi-pass membrane protein</topology>
    </subcellularLocation>
</comment>
<name>A0A542XSA5_SALAC</name>
<feature type="transmembrane region" description="Helical" evidence="8">
    <location>
        <begin position="122"/>
        <end position="141"/>
    </location>
</feature>
<dbReference type="GeneID" id="93773101"/>
<dbReference type="GO" id="GO:0005886">
    <property type="term" value="C:plasma membrane"/>
    <property type="evidence" value="ECO:0007669"/>
    <property type="project" value="UniProtKB-SubCell"/>
</dbReference>
<evidence type="ECO:0000256" key="3">
    <source>
        <dbReference type="ARBA" id="ARBA00022448"/>
    </source>
</evidence>
<dbReference type="AlphaFoldDB" id="A0A542XSA5"/>
<dbReference type="SUPFAM" id="SSF81345">
    <property type="entry name" value="ABC transporter involved in vitamin B12 uptake, BtuC"/>
    <property type="match status" value="1"/>
</dbReference>
<feature type="transmembrane region" description="Helical" evidence="8">
    <location>
        <begin position="282"/>
        <end position="301"/>
    </location>
</feature>
<evidence type="ECO:0000256" key="6">
    <source>
        <dbReference type="ARBA" id="ARBA00022989"/>
    </source>
</evidence>
<evidence type="ECO:0000313" key="11">
    <source>
        <dbReference type="Proteomes" id="UP000315983"/>
    </source>
</evidence>
<accession>A0A542XSA5</accession>
<dbReference type="Proteomes" id="UP000315983">
    <property type="component" value="Unassembled WGS sequence"/>
</dbReference>
<dbReference type="RefSeq" id="WP_016812330.1">
    <property type="nucleotide sequence ID" value="NZ_BOQM01000016.1"/>
</dbReference>
<keyword evidence="3" id="KW-0813">Transport</keyword>
<evidence type="ECO:0000256" key="1">
    <source>
        <dbReference type="ARBA" id="ARBA00004651"/>
    </source>
</evidence>
<dbReference type="EMBL" id="BOQM01000016">
    <property type="protein sequence ID" value="GIM85830.1"/>
    <property type="molecule type" value="Genomic_DNA"/>
</dbReference>
<evidence type="ECO:0000256" key="2">
    <source>
        <dbReference type="ARBA" id="ARBA00007935"/>
    </source>
</evidence>
<keyword evidence="5 8" id="KW-0812">Transmembrane</keyword>
<keyword evidence="12" id="KW-1185">Reference proteome</keyword>
<evidence type="ECO:0000256" key="5">
    <source>
        <dbReference type="ARBA" id="ARBA00022692"/>
    </source>
</evidence>
<comment type="caution">
    <text evidence="10">The sequence shown here is derived from an EMBL/GenBank/DDBJ whole genome shotgun (WGS) entry which is preliminary data.</text>
</comment>
<dbReference type="EMBL" id="VFOL01000001">
    <property type="protein sequence ID" value="TQL38725.1"/>
    <property type="molecule type" value="Genomic_DNA"/>
</dbReference>
<evidence type="ECO:0000256" key="4">
    <source>
        <dbReference type="ARBA" id="ARBA00022475"/>
    </source>
</evidence>
<keyword evidence="4" id="KW-1003">Cell membrane</keyword>
<dbReference type="Gene3D" id="1.10.3470.10">
    <property type="entry name" value="ABC transporter involved in vitamin B12 uptake, BtuC"/>
    <property type="match status" value="1"/>
</dbReference>
<dbReference type="PANTHER" id="PTHR30472">
    <property type="entry name" value="FERRIC ENTEROBACTIN TRANSPORT SYSTEM PERMEASE PROTEIN"/>
    <property type="match status" value="1"/>
</dbReference>
<organism evidence="10 11">
    <name type="scientific">Salinispora arenicola</name>
    <dbReference type="NCBI Taxonomy" id="168697"/>
    <lineage>
        <taxon>Bacteria</taxon>
        <taxon>Bacillati</taxon>
        <taxon>Actinomycetota</taxon>
        <taxon>Actinomycetes</taxon>
        <taxon>Micromonosporales</taxon>
        <taxon>Micromonosporaceae</taxon>
        <taxon>Salinispora</taxon>
    </lineage>
</organism>
<evidence type="ECO:0000313" key="12">
    <source>
        <dbReference type="Proteomes" id="UP000677457"/>
    </source>
</evidence>
<feature type="transmembrane region" description="Helical" evidence="8">
    <location>
        <begin position="95"/>
        <end position="115"/>
    </location>
</feature>
<reference evidence="10 11" key="1">
    <citation type="submission" date="2019-06" db="EMBL/GenBank/DDBJ databases">
        <title>Sequencing the genomes of 1000 actinobacteria strains.</title>
        <authorList>
            <person name="Klenk H.-P."/>
        </authorList>
    </citation>
    <scope>NUCLEOTIDE SEQUENCE [LARGE SCALE GENOMIC DNA]</scope>
    <source>
        <strain evidence="10 11">DSM 44819</strain>
    </source>
</reference>
<evidence type="ECO:0000313" key="10">
    <source>
        <dbReference type="EMBL" id="TQL38725.1"/>
    </source>
</evidence>
<dbReference type="InterPro" id="IPR037294">
    <property type="entry name" value="ABC_BtuC-like"/>
</dbReference>
<evidence type="ECO:0000256" key="8">
    <source>
        <dbReference type="SAM" id="Phobius"/>
    </source>
</evidence>
<evidence type="ECO:0000256" key="7">
    <source>
        <dbReference type="ARBA" id="ARBA00023136"/>
    </source>
</evidence>
<dbReference type="PANTHER" id="PTHR30472:SF19">
    <property type="entry name" value="PETROBACTIN IMPORT SYSTEM PERMEASE PROTEIN YCLO"/>
    <property type="match status" value="1"/>
</dbReference>
<feature type="transmembrane region" description="Helical" evidence="8">
    <location>
        <begin position="147"/>
        <end position="165"/>
    </location>
</feature>
<gene>
    <name evidence="10" type="ORF">FB564_3936</name>
    <name evidence="9" type="ORF">Sar04_25660</name>
</gene>
<proteinExistence type="inferred from homology"/>
<evidence type="ECO:0000313" key="9">
    <source>
        <dbReference type="EMBL" id="GIM85830.1"/>
    </source>
</evidence>
<keyword evidence="7 8" id="KW-0472">Membrane</keyword>
<feature type="transmembrane region" description="Helical" evidence="8">
    <location>
        <begin position="237"/>
        <end position="270"/>
    </location>
</feature>
<protein>
    <submittedName>
        <fullName evidence="9">Enterobactin ABC transporter permease</fullName>
    </submittedName>
    <submittedName>
        <fullName evidence="10">Iron complex transport system permease protein</fullName>
    </submittedName>
</protein>
<sequence length="333" mass="36116">MPTDTLSRAIPGKASHIRRHRVRLQILALTGVAVLLVTAYLFTDVTGSWEYVVQLRTRKLAAMLLVAVAVATATVLFQTVTENRILTPAIMGLDALYLLIQTMVVYLFGASALAVTDPVLQWTVEIVVMVLFATALFRWIFTGVGRSIHLLVLVGVLFGVFFRSVTHLLQRMIDPAEFAVLQDAFFASFSVEERLLGLSAVTITLAAAALLLIGRQLDVLVLGRAHAIGLGVHHRQLVAIVFALVSVLVAVSTALVGPITFLGLIVANLAYHLIGSHRHRHTIPAAILLAVIFLVGGHLLLERVFDLGTVLAVVIDFVGGIFFIILVTRKGTR</sequence>
<dbReference type="Proteomes" id="UP000677457">
    <property type="component" value="Unassembled WGS sequence"/>
</dbReference>
<dbReference type="InterPro" id="IPR000522">
    <property type="entry name" value="ABC_transptr_permease_BtuC"/>
</dbReference>
<reference evidence="9 12" key="2">
    <citation type="submission" date="2021-03" db="EMBL/GenBank/DDBJ databases">
        <title>Whole genome shotgun sequence of Salinispora arenicola NBRC 105043.</title>
        <authorList>
            <person name="Komaki H."/>
            <person name="Tamura T."/>
        </authorList>
    </citation>
    <scope>NUCLEOTIDE SEQUENCE [LARGE SCALE GENOMIC DNA]</scope>
    <source>
        <strain evidence="9 12">NBRC 105043</strain>
    </source>
</reference>
<feature type="transmembrane region" description="Helical" evidence="8">
    <location>
        <begin position="62"/>
        <end position="80"/>
    </location>
</feature>
<dbReference type="GO" id="GO:0022857">
    <property type="term" value="F:transmembrane transporter activity"/>
    <property type="evidence" value="ECO:0007669"/>
    <property type="project" value="InterPro"/>
</dbReference>